<keyword evidence="4" id="KW-0963">Cytoplasm</keyword>
<dbReference type="PANTHER" id="PTHR31078">
    <property type="entry name" value="CILIA- AND FLAGELLA-ASSOCIATED PROTEIN 300"/>
    <property type="match status" value="1"/>
</dbReference>
<comment type="similarity">
    <text evidence="2">Belongs to the CFAP300 family.</text>
</comment>
<evidence type="ECO:0000256" key="4">
    <source>
        <dbReference type="ARBA" id="ARBA00022490"/>
    </source>
</evidence>
<evidence type="ECO:0000313" key="7">
    <source>
        <dbReference type="EMBL" id="GKT28612.1"/>
    </source>
</evidence>
<name>A0ABQ5K9R1_9EUKA</name>
<evidence type="ECO:0000256" key="5">
    <source>
        <dbReference type="ARBA" id="ARBA00023212"/>
    </source>
</evidence>
<gene>
    <name evidence="7" type="ORF">ADUPG1_000762</name>
</gene>
<dbReference type="PANTHER" id="PTHR31078:SF1">
    <property type="entry name" value="CILIA- AND FLAGELLA-ASSOCIATED PROTEIN 300"/>
    <property type="match status" value="1"/>
</dbReference>
<organism evidence="7 8">
    <name type="scientific">Aduncisulcus paluster</name>
    <dbReference type="NCBI Taxonomy" id="2918883"/>
    <lineage>
        <taxon>Eukaryota</taxon>
        <taxon>Metamonada</taxon>
        <taxon>Carpediemonas-like organisms</taxon>
        <taxon>Aduncisulcus</taxon>
    </lineage>
</organism>
<keyword evidence="5" id="KW-0206">Cytoskeleton</keyword>
<reference evidence="7" key="1">
    <citation type="submission" date="2022-03" db="EMBL/GenBank/DDBJ databases">
        <title>Draft genome sequence of Aduncisulcus paluster, a free-living microaerophilic Fornicata.</title>
        <authorList>
            <person name="Yuyama I."/>
            <person name="Kume K."/>
            <person name="Tamura T."/>
            <person name="Inagaki Y."/>
            <person name="Hashimoto T."/>
        </authorList>
    </citation>
    <scope>NUCLEOTIDE SEQUENCE</scope>
    <source>
        <strain evidence="7">NY0171</strain>
    </source>
</reference>
<protein>
    <recommendedName>
        <fullName evidence="3">Cilia- and flagella-associated protein 300</fullName>
    </recommendedName>
</protein>
<proteinExistence type="inferred from homology"/>
<keyword evidence="6" id="KW-0966">Cell projection</keyword>
<keyword evidence="8" id="KW-1185">Reference proteome</keyword>
<evidence type="ECO:0000256" key="6">
    <source>
        <dbReference type="ARBA" id="ARBA00023273"/>
    </source>
</evidence>
<evidence type="ECO:0000256" key="2">
    <source>
        <dbReference type="ARBA" id="ARBA00009205"/>
    </source>
</evidence>
<comment type="caution">
    <text evidence="7">The sequence shown here is derived from an EMBL/GenBank/DDBJ whole genome shotgun (WGS) entry which is preliminary data.</text>
</comment>
<dbReference type="EMBL" id="BQXS01000391">
    <property type="protein sequence ID" value="GKT28612.1"/>
    <property type="molecule type" value="Genomic_DNA"/>
</dbReference>
<evidence type="ECO:0000256" key="3">
    <source>
        <dbReference type="ARBA" id="ARBA00022174"/>
    </source>
</evidence>
<evidence type="ECO:0000256" key="1">
    <source>
        <dbReference type="ARBA" id="ARBA00004430"/>
    </source>
</evidence>
<evidence type="ECO:0000313" key="8">
    <source>
        <dbReference type="Proteomes" id="UP001057375"/>
    </source>
</evidence>
<dbReference type="InterPro" id="IPR029416">
    <property type="entry name" value="CFAP300"/>
</dbReference>
<dbReference type="Proteomes" id="UP001057375">
    <property type="component" value="Unassembled WGS sequence"/>
</dbReference>
<keyword evidence="7" id="KW-0969">Cilium</keyword>
<sequence length="282" mass="32614">MEEDKSFTFNLLKTPNFLDAPEIQENIFKWGLYKYSSTCTFSFDKEFIPSIDNLSFITSFFESSNVKDSLKFKDISGKPSISLSSMDLDSSKSIDYDTIPVNITTMNFFNRLVSSNLICLPKSKKKAASMSSLPLKECMWHPIDVKGTEIEAHTTLDCAVFDEEDDEYYLFEPTERKEFIFQLFQHVLLGGSMNQYDIVCEGYLGTTKWLYKHLIKMTKITRGSSLIAEISLSSRCSVFKIKSIFGTCPFHSSDIRNFMFIIVDQKKRTVTVWHHECYHIMF</sequence>
<keyword evidence="7" id="KW-0282">Flagellum</keyword>
<accession>A0ABQ5K9R1</accession>
<comment type="subcellular location">
    <subcellularLocation>
        <location evidence="1">Cytoplasm</location>
        <location evidence="1">Cytoskeleton</location>
        <location evidence="1">Cilium axoneme</location>
    </subcellularLocation>
</comment>
<dbReference type="Pfam" id="PF14926">
    <property type="entry name" value="CFAP300"/>
    <property type="match status" value="1"/>
</dbReference>